<organism evidence="1 2">
    <name type="scientific">Algoriphagus ornithinivorans</name>
    <dbReference type="NCBI Taxonomy" id="226506"/>
    <lineage>
        <taxon>Bacteria</taxon>
        <taxon>Pseudomonadati</taxon>
        <taxon>Bacteroidota</taxon>
        <taxon>Cytophagia</taxon>
        <taxon>Cytophagales</taxon>
        <taxon>Cyclobacteriaceae</taxon>
        <taxon>Algoriphagus</taxon>
    </lineage>
</organism>
<dbReference type="Proteomes" id="UP000199564">
    <property type="component" value="Unassembled WGS sequence"/>
</dbReference>
<dbReference type="PROSITE" id="PS51257">
    <property type="entry name" value="PROKAR_LIPOPROTEIN"/>
    <property type="match status" value="1"/>
</dbReference>
<evidence type="ECO:0000313" key="1">
    <source>
        <dbReference type="EMBL" id="SFO55398.1"/>
    </source>
</evidence>
<dbReference type="AlphaFoldDB" id="A0A1I5I435"/>
<sequence length="415" mass="47018">MKKVFLILLSTLFLISCQENENPANSGDPTLIELKVFDQYINENREVWAILQSKEGEILDIRKLENGKLEKFENLTDRNYHLTYILRESSPFMSQVNTTAFTYLSVSTGKTYTIGLPLGTFSGPDEPFNGFHRITLNFPNVPKGGFASSKNGRIPLSTNINGNQLDIAMLFRGENERIFVSGVGQEGQARYDFISNVSKDGQKQVDFSSMKNFDKTITVPKPSGFFSYAITAMEENQNRYVNGYLIGTSSYGFNSNSSNLALGYLNEFKVYTTLFTANDNSRSISFFKVGSIPSKINLPFGKDISVSKNGVNDFRFTSPTGTDYSIITFRKSNDPNFPNEVLSWFVFGNQEEFTLRVSEELKTQYPVMSDLNLLKLESILSVESTYSYNDYVRNQLIEVPKLLQFETTQVLKFFN</sequence>
<accession>A0A1I5I435</accession>
<protein>
    <submittedName>
        <fullName evidence="1">Uncharacterized protein</fullName>
    </submittedName>
</protein>
<dbReference type="RefSeq" id="WP_091654835.1">
    <property type="nucleotide sequence ID" value="NZ_FOVW01000008.1"/>
</dbReference>
<gene>
    <name evidence="1" type="ORF">SAMN04488519_10873</name>
</gene>
<keyword evidence="2" id="KW-1185">Reference proteome</keyword>
<evidence type="ECO:0000313" key="2">
    <source>
        <dbReference type="Proteomes" id="UP000199564"/>
    </source>
</evidence>
<name>A0A1I5I435_9BACT</name>
<proteinExistence type="predicted"/>
<dbReference type="EMBL" id="FOVW01000008">
    <property type="protein sequence ID" value="SFO55398.1"/>
    <property type="molecule type" value="Genomic_DNA"/>
</dbReference>
<reference evidence="2" key="1">
    <citation type="submission" date="2016-10" db="EMBL/GenBank/DDBJ databases">
        <authorList>
            <person name="Varghese N."/>
            <person name="Submissions S."/>
        </authorList>
    </citation>
    <scope>NUCLEOTIDE SEQUENCE [LARGE SCALE GENOMIC DNA]</scope>
    <source>
        <strain evidence="2">DSM 15282</strain>
    </source>
</reference>